<organism evidence="8 9">
    <name type="scientific">Candidatus Obscuribacter phosphatis</name>
    <dbReference type="NCBI Taxonomy" id="1906157"/>
    <lineage>
        <taxon>Bacteria</taxon>
        <taxon>Bacillati</taxon>
        <taxon>Candidatus Melainabacteria</taxon>
        <taxon>Candidatus Obscuribacterales</taxon>
        <taxon>Candidatus Obscuribacteraceae</taxon>
        <taxon>Candidatus Obscuribacter</taxon>
    </lineage>
</organism>
<dbReference type="EMBL" id="JAFLCK010000022">
    <property type="protein sequence ID" value="MBN8661595.1"/>
    <property type="molecule type" value="Genomic_DNA"/>
</dbReference>
<feature type="transmembrane region" description="Helical" evidence="6">
    <location>
        <begin position="79"/>
        <end position="99"/>
    </location>
</feature>
<feature type="transmembrane region" description="Helical" evidence="6">
    <location>
        <begin position="287"/>
        <end position="304"/>
    </location>
</feature>
<evidence type="ECO:0000256" key="2">
    <source>
        <dbReference type="ARBA" id="ARBA00007362"/>
    </source>
</evidence>
<dbReference type="GO" id="GO:0016020">
    <property type="term" value="C:membrane"/>
    <property type="evidence" value="ECO:0007669"/>
    <property type="project" value="UniProtKB-SubCell"/>
</dbReference>
<dbReference type="Proteomes" id="UP000664277">
    <property type="component" value="Unassembled WGS sequence"/>
</dbReference>
<dbReference type="InterPro" id="IPR037185">
    <property type="entry name" value="EmrE-like"/>
</dbReference>
<dbReference type="InterPro" id="IPR050638">
    <property type="entry name" value="AA-Vitamin_Transporters"/>
</dbReference>
<dbReference type="AlphaFoldDB" id="A0A8J7TN96"/>
<dbReference type="InterPro" id="IPR000620">
    <property type="entry name" value="EamA_dom"/>
</dbReference>
<feature type="transmembrane region" description="Helical" evidence="6">
    <location>
        <begin position="136"/>
        <end position="153"/>
    </location>
</feature>
<keyword evidence="4 6" id="KW-1133">Transmembrane helix</keyword>
<dbReference type="PANTHER" id="PTHR32322">
    <property type="entry name" value="INNER MEMBRANE TRANSPORTER"/>
    <property type="match status" value="1"/>
</dbReference>
<feature type="domain" description="EamA" evidence="7">
    <location>
        <begin position="21"/>
        <end position="151"/>
    </location>
</feature>
<evidence type="ECO:0000256" key="1">
    <source>
        <dbReference type="ARBA" id="ARBA00004141"/>
    </source>
</evidence>
<reference evidence="8" key="1">
    <citation type="submission" date="2021-02" db="EMBL/GenBank/DDBJ databases">
        <title>Genome-Resolved Metagenomics of a Microbial Community Performing Photosynthetic Biological Nutrient Removal.</title>
        <authorList>
            <person name="Mcdaniel E.A."/>
        </authorList>
    </citation>
    <scope>NUCLEOTIDE SEQUENCE</scope>
    <source>
        <strain evidence="8">UWPOB_OBS1</strain>
    </source>
</reference>
<proteinExistence type="inferred from homology"/>
<evidence type="ECO:0000313" key="8">
    <source>
        <dbReference type="EMBL" id="MBN8661595.1"/>
    </source>
</evidence>
<comment type="caution">
    <text evidence="8">The sequence shown here is derived from an EMBL/GenBank/DDBJ whole genome shotgun (WGS) entry which is preliminary data.</text>
</comment>
<evidence type="ECO:0000313" key="9">
    <source>
        <dbReference type="Proteomes" id="UP000664277"/>
    </source>
</evidence>
<gene>
    <name evidence="8" type="ORF">J0M35_14615</name>
</gene>
<keyword evidence="5 6" id="KW-0472">Membrane</keyword>
<feature type="transmembrane region" description="Helical" evidence="6">
    <location>
        <begin position="263"/>
        <end position="281"/>
    </location>
</feature>
<feature type="domain" description="EamA" evidence="7">
    <location>
        <begin position="165"/>
        <end position="306"/>
    </location>
</feature>
<dbReference type="PANTHER" id="PTHR32322:SF2">
    <property type="entry name" value="EAMA DOMAIN-CONTAINING PROTEIN"/>
    <property type="match status" value="1"/>
</dbReference>
<feature type="transmembrane region" description="Helical" evidence="6">
    <location>
        <begin position="48"/>
        <end position="67"/>
    </location>
</feature>
<evidence type="ECO:0000256" key="6">
    <source>
        <dbReference type="SAM" id="Phobius"/>
    </source>
</evidence>
<evidence type="ECO:0000256" key="3">
    <source>
        <dbReference type="ARBA" id="ARBA00022692"/>
    </source>
</evidence>
<accession>A0A8J7TN96</accession>
<name>A0A8J7TN96_9BACT</name>
<comment type="similarity">
    <text evidence="2">Belongs to the EamA transporter family.</text>
</comment>
<feature type="transmembrane region" description="Helical" evidence="6">
    <location>
        <begin position="232"/>
        <end position="254"/>
    </location>
</feature>
<comment type="subcellular location">
    <subcellularLocation>
        <location evidence="1">Membrane</location>
        <topology evidence="1">Multi-pass membrane protein</topology>
    </subcellularLocation>
</comment>
<evidence type="ECO:0000256" key="5">
    <source>
        <dbReference type="ARBA" id="ARBA00023136"/>
    </source>
</evidence>
<feature type="transmembrane region" description="Helical" evidence="6">
    <location>
        <begin position="165"/>
        <end position="183"/>
    </location>
</feature>
<keyword evidence="3 6" id="KW-0812">Transmembrane</keyword>
<dbReference type="Pfam" id="PF00892">
    <property type="entry name" value="EamA"/>
    <property type="match status" value="2"/>
</dbReference>
<dbReference type="SUPFAM" id="SSF103481">
    <property type="entry name" value="Multidrug resistance efflux transporter EmrE"/>
    <property type="match status" value="2"/>
</dbReference>
<sequence length="310" mass="33467">MEAPDHSLFKKEDKVDSFKILLSFALVYIIWGSTYIAIKFALQSFQPFFMGGIRFTFAGLLMCLVAIFRGERPPQMKELVSATILGTLLLVFGSTGVALAEKTVATGLVSLLVTSVPIYIVLLQWLFSGKRPSGKTWLGLFMGIVGLALLLDLDSLDKDGQVDLFGAACVLIGAFGSACGAIYTRKAVNHPSQVYSVGMQMLAAGLILFLLSCLTGESGHSWSALANAKGEAWLALAYLAVFGSIVAFSAYVYLLQNVTPSRVATYAYVNPIVAVFLGWLWNGEALTPRVLLSGLTVLFAVWLINTARRA</sequence>
<evidence type="ECO:0000256" key="4">
    <source>
        <dbReference type="ARBA" id="ARBA00022989"/>
    </source>
</evidence>
<feature type="transmembrane region" description="Helical" evidence="6">
    <location>
        <begin position="195"/>
        <end position="212"/>
    </location>
</feature>
<feature type="transmembrane region" description="Helical" evidence="6">
    <location>
        <begin position="105"/>
        <end position="127"/>
    </location>
</feature>
<protein>
    <submittedName>
        <fullName evidence="8">EamA family transporter</fullName>
    </submittedName>
</protein>
<evidence type="ECO:0000259" key="7">
    <source>
        <dbReference type="Pfam" id="PF00892"/>
    </source>
</evidence>
<feature type="transmembrane region" description="Helical" evidence="6">
    <location>
        <begin position="20"/>
        <end position="42"/>
    </location>
</feature>